<dbReference type="InterPro" id="IPR018078">
    <property type="entry name" value="DNA-binding_RecF_CS"/>
</dbReference>
<dbReference type="GO" id="GO:0000731">
    <property type="term" value="P:DNA synthesis involved in DNA repair"/>
    <property type="evidence" value="ECO:0007669"/>
    <property type="project" value="TreeGrafter"/>
</dbReference>
<dbReference type="AlphaFoldDB" id="A0AAW3JMA4"/>
<dbReference type="Proteomes" id="UP000050833">
    <property type="component" value="Unassembled WGS sequence"/>
</dbReference>
<keyword evidence="7 12" id="KW-0227">DNA damage</keyword>
<sequence length="361" mass="41545">MKIDSIEVGNFRNYDSARLDFHEHTNILYGDNAQGKTNILESVFVAGTTKSHKGSNDKELIKIGCDEAHIRMFITKRGVSHRIDMHLRKNKAKGIAIDGIPIRRSSELLGMVNIIFFSPEDLKIVKNGPSERRRFVNLELSQLDNVYLYDLGEYNKVLHQRNKLLKQMIYEPSLIDTLDIWDEQLVNYGIRIIKTRTKFLQMLSEIVTKYNSRLTGGKERVEVFYEPDVSWENFADKLKQTRKKDLHFCNTGVGPHRDDICFMNGDIDIRRFGSQGQQRTCALSLKLAEIELVKKIIGDTPVLLLDDVLSELDRNRQNFLMESISDIQTIVTCTGLEEFIDKSLALDRIFKVTDGTVKIEK</sequence>
<dbReference type="GO" id="GO:0005524">
    <property type="term" value="F:ATP binding"/>
    <property type="evidence" value="ECO:0007669"/>
    <property type="project" value="UniProtKB-UniRule"/>
</dbReference>
<dbReference type="InterPro" id="IPR042174">
    <property type="entry name" value="RecF_2"/>
</dbReference>
<gene>
    <name evidence="12" type="primary">recF</name>
    <name evidence="15" type="ORF">APZ18_15045</name>
</gene>
<evidence type="ECO:0000256" key="9">
    <source>
        <dbReference type="ARBA" id="ARBA00023125"/>
    </source>
</evidence>
<protein>
    <recommendedName>
        <fullName evidence="3 12">DNA replication and repair protein RecF</fullName>
    </recommendedName>
</protein>
<dbReference type="PANTHER" id="PTHR32182">
    <property type="entry name" value="DNA REPLICATION AND REPAIR PROTEIN RECF"/>
    <property type="match status" value="1"/>
</dbReference>
<dbReference type="NCBIfam" id="TIGR00611">
    <property type="entry name" value="recf"/>
    <property type="match status" value="1"/>
</dbReference>
<dbReference type="GO" id="GO:0006260">
    <property type="term" value="P:DNA replication"/>
    <property type="evidence" value="ECO:0007669"/>
    <property type="project" value="UniProtKB-UniRule"/>
</dbReference>
<dbReference type="GO" id="GO:0009432">
    <property type="term" value="P:SOS response"/>
    <property type="evidence" value="ECO:0007669"/>
    <property type="project" value="UniProtKB-UniRule"/>
</dbReference>
<dbReference type="InterPro" id="IPR027417">
    <property type="entry name" value="P-loop_NTPase"/>
</dbReference>
<evidence type="ECO:0000313" key="15">
    <source>
        <dbReference type="EMBL" id="KQC84007.1"/>
    </source>
</evidence>
<dbReference type="EMBL" id="LLKB01000008">
    <property type="protein sequence ID" value="KQC84007.1"/>
    <property type="molecule type" value="Genomic_DNA"/>
</dbReference>
<comment type="similarity">
    <text evidence="2 12 13">Belongs to the RecF family.</text>
</comment>
<dbReference type="Pfam" id="PF02463">
    <property type="entry name" value="SMC_N"/>
    <property type="match status" value="1"/>
</dbReference>
<name>A0AAW3JMA4_9FIRM</name>
<comment type="subcellular location">
    <subcellularLocation>
        <location evidence="1 12 13">Cytoplasm</location>
    </subcellularLocation>
</comment>
<comment type="caution">
    <text evidence="15">The sequence shown here is derived from an EMBL/GenBank/DDBJ whole genome shotgun (WGS) entry which is preliminary data.</text>
</comment>
<dbReference type="InterPro" id="IPR003395">
    <property type="entry name" value="RecF/RecN/SMC_N"/>
</dbReference>
<dbReference type="Gene3D" id="1.20.1050.90">
    <property type="entry name" value="RecF/RecN/SMC, N-terminal domain"/>
    <property type="match status" value="1"/>
</dbReference>
<dbReference type="Gene3D" id="3.40.50.300">
    <property type="entry name" value="P-loop containing nucleotide triphosphate hydrolases"/>
    <property type="match status" value="1"/>
</dbReference>
<reference evidence="15 16" key="1">
    <citation type="submission" date="2015-10" db="EMBL/GenBank/DDBJ databases">
        <title>Butyribacter intestini gen. nov., sp. nov., a butyric acid-producing bacterium of the family Lachnospiraceae isolated from the human faeces.</title>
        <authorList>
            <person name="Zou Y."/>
            <person name="Xue W."/>
            <person name="Luo G."/>
            <person name="Lv M."/>
        </authorList>
    </citation>
    <scope>NUCLEOTIDE SEQUENCE [LARGE SCALE GENOMIC DNA]</scope>
    <source>
        <strain evidence="15 16">TF01-11</strain>
    </source>
</reference>
<dbReference type="CDD" id="cd03242">
    <property type="entry name" value="ABC_RecF"/>
    <property type="match status" value="1"/>
</dbReference>
<evidence type="ECO:0000259" key="14">
    <source>
        <dbReference type="Pfam" id="PF02463"/>
    </source>
</evidence>
<feature type="binding site" evidence="12">
    <location>
        <begin position="30"/>
        <end position="37"/>
    </location>
    <ligand>
        <name>ATP</name>
        <dbReference type="ChEBI" id="CHEBI:30616"/>
    </ligand>
</feature>
<evidence type="ECO:0000256" key="3">
    <source>
        <dbReference type="ARBA" id="ARBA00020170"/>
    </source>
</evidence>
<keyword evidence="5 12" id="KW-0235">DNA replication</keyword>
<keyword evidence="9 12" id="KW-0238">DNA-binding</keyword>
<proteinExistence type="inferred from homology"/>
<dbReference type="GO" id="GO:0005737">
    <property type="term" value="C:cytoplasm"/>
    <property type="evidence" value="ECO:0007669"/>
    <property type="project" value="UniProtKB-SubCell"/>
</dbReference>
<dbReference type="SUPFAM" id="SSF52540">
    <property type="entry name" value="P-loop containing nucleoside triphosphate hydrolases"/>
    <property type="match status" value="1"/>
</dbReference>
<evidence type="ECO:0000256" key="8">
    <source>
        <dbReference type="ARBA" id="ARBA00022840"/>
    </source>
</evidence>
<keyword evidence="16" id="KW-1185">Reference proteome</keyword>
<evidence type="ECO:0000256" key="10">
    <source>
        <dbReference type="ARBA" id="ARBA00023204"/>
    </source>
</evidence>
<keyword evidence="4 12" id="KW-0963">Cytoplasm</keyword>
<evidence type="ECO:0000256" key="2">
    <source>
        <dbReference type="ARBA" id="ARBA00008016"/>
    </source>
</evidence>
<evidence type="ECO:0000256" key="7">
    <source>
        <dbReference type="ARBA" id="ARBA00022763"/>
    </source>
</evidence>
<evidence type="ECO:0000256" key="1">
    <source>
        <dbReference type="ARBA" id="ARBA00004496"/>
    </source>
</evidence>
<dbReference type="GO" id="GO:0006302">
    <property type="term" value="P:double-strand break repair"/>
    <property type="evidence" value="ECO:0007669"/>
    <property type="project" value="TreeGrafter"/>
</dbReference>
<dbReference type="RefSeq" id="WP_055946624.1">
    <property type="nucleotide sequence ID" value="NZ_JAQDCV010000011.1"/>
</dbReference>
<evidence type="ECO:0000256" key="12">
    <source>
        <dbReference type="HAMAP-Rule" id="MF_00365"/>
    </source>
</evidence>
<keyword evidence="8 12" id="KW-0067">ATP-binding</keyword>
<accession>A0AAW3JMA4</accession>
<evidence type="ECO:0000256" key="6">
    <source>
        <dbReference type="ARBA" id="ARBA00022741"/>
    </source>
</evidence>
<dbReference type="InterPro" id="IPR001238">
    <property type="entry name" value="DNA-binding_RecF"/>
</dbReference>
<evidence type="ECO:0000256" key="4">
    <source>
        <dbReference type="ARBA" id="ARBA00022490"/>
    </source>
</evidence>
<dbReference type="GO" id="GO:0003697">
    <property type="term" value="F:single-stranded DNA binding"/>
    <property type="evidence" value="ECO:0007669"/>
    <property type="project" value="UniProtKB-UniRule"/>
</dbReference>
<dbReference type="PANTHER" id="PTHR32182:SF0">
    <property type="entry name" value="DNA REPLICATION AND REPAIR PROTEIN RECF"/>
    <property type="match status" value="1"/>
</dbReference>
<dbReference type="HAMAP" id="MF_00365">
    <property type="entry name" value="RecF"/>
    <property type="match status" value="1"/>
</dbReference>
<keyword evidence="10 12" id="KW-0234">DNA repair</keyword>
<keyword evidence="6 12" id="KW-0547">Nucleotide-binding</keyword>
<evidence type="ECO:0000313" key="16">
    <source>
        <dbReference type="Proteomes" id="UP000050833"/>
    </source>
</evidence>
<evidence type="ECO:0000256" key="5">
    <source>
        <dbReference type="ARBA" id="ARBA00022705"/>
    </source>
</evidence>
<feature type="domain" description="RecF/RecN/SMC N-terminal" evidence="14">
    <location>
        <begin position="3"/>
        <end position="356"/>
    </location>
</feature>
<keyword evidence="11 12" id="KW-0742">SOS response</keyword>
<dbReference type="PROSITE" id="PS00618">
    <property type="entry name" value="RECF_2"/>
    <property type="match status" value="1"/>
</dbReference>
<evidence type="ECO:0000256" key="13">
    <source>
        <dbReference type="RuleBase" id="RU000578"/>
    </source>
</evidence>
<organism evidence="15 16">
    <name type="scientific">Butyribacter intestini</name>
    <dbReference type="NCBI Taxonomy" id="1703332"/>
    <lineage>
        <taxon>Bacteria</taxon>
        <taxon>Bacillati</taxon>
        <taxon>Bacillota</taxon>
        <taxon>Clostridia</taxon>
        <taxon>Lachnospirales</taxon>
        <taxon>Lachnospiraceae</taxon>
        <taxon>Butyribacter</taxon>
    </lineage>
</organism>
<evidence type="ECO:0000256" key="11">
    <source>
        <dbReference type="ARBA" id="ARBA00023236"/>
    </source>
</evidence>
<comment type="function">
    <text evidence="12 13">The RecF protein is involved in DNA metabolism; it is required for DNA replication and normal SOS inducibility. RecF binds preferentially to single-stranded, linear DNA. It also seems to bind ATP.</text>
</comment>